<dbReference type="Gene3D" id="3.50.30.80">
    <property type="entry name" value="IlvD/EDD C-terminal domain-like"/>
    <property type="match status" value="1"/>
</dbReference>
<evidence type="ECO:0000256" key="3">
    <source>
        <dbReference type="ARBA" id="ARBA00023004"/>
    </source>
</evidence>
<dbReference type="PANTHER" id="PTHR43661:SF3">
    <property type="entry name" value="D-XYLONATE DEHYDRATASE YAGF-RELATED"/>
    <property type="match status" value="1"/>
</dbReference>
<evidence type="ECO:0000313" key="8">
    <source>
        <dbReference type="EMBL" id="RLQ22286.1"/>
    </source>
</evidence>
<dbReference type="GO" id="GO:0051536">
    <property type="term" value="F:iron-sulfur cluster binding"/>
    <property type="evidence" value="ECO:0007669"/>
    <property type="project" value="UniProtKB-KW"/>
</dbReference>
<name>A0A3L7DYK2_9GAMM</name>
<comment type="similarity">
    <text evidence="1">Belongs to the IlvD/Edd family.</text>
</comment>
<dbReference type="Pfam" id="PF00920">
    <property type="entry name" value="ILVD_EDD_N"/>
    <property type="match status" value="1"/>
</dbReference>
<dbReference type="AlphaFoldDB" id="A0A3L7DYK2"/>
<dbReference type="InterPro" id="IPR020558">
    <property type="entry name" value="DiOHA_6PGluconate_deHydtase_CS"/>
</dbReference>
<evidence type="ECO:0000256" key="5">
    <source>
        <dbReference type="ARBA" id="ARBA00023239"/>
    </source>
</evidence>
<dbReference type="Proteomes" id="UP000265509">
    <property type="component" value="Unassembled WGS sequence"/>
</dbReference>
<gene>
    <name evidence="8" type="ORF">DWB85_08360</name>
</gene>
<dbReference type="PANTHER" id="PTHR43661">
    <property type="entry name" value="D-XYLONATE DEHYDRATASE"/>
    <property type="match status" value="1"/>
</dbReference>
<dbReference type="Pfam" id="PF24877">
    <property type="entry name" value="ILV_EDD_C"/>
    <property type="match status" value="1"/>
</dbReference>
<dbReference type="PROSITE" id="PS00886">
    <property type="entry name" value="ILVD_EDD_1"/>
    <property type="match status" value="1"/>
</dbReference>
<dbReference type="InterPro" id="IPR042096">
    <property type="entry name" value="Dihydro-acid_dehy_C"/>
</dbReference>
<dbReference type="SUPFAM" id="SSF143975">
    <property type="entry name" value="IlvD/EDD N-terminal domain-like"/>
    <property type="match status" value="1"/>
</dbReference>
<accession>A0A3L7DYK2</accession>
<keyword evidence="4" id="KW-0411">Iron-sulfur</keyword>
<feature type="domain" description="Dihydroxy-acid/6-phosphogluconate dehydratase N-terminal" evidence="6">
    <location>
        <begin position="39"/>
        <end position="343"/>
    </location>
</feature>
<feature type="domain" description="Dihydroxy-acid/6-phosphogluconate dehydratase C-terminal" evidence="7">
    <location>
        <begin position="356"/>
        <end position="545"/>
    </location>
</feature>
<proteinExistence type="inferred from homology"/>
<evidence type="ECO:0000313" key="9">
    <source>
        <dbReference type="Proteomes" id="UP000265509"/>
    </source>
</evidence>
<keyword evidence="2" id="KW-0479">Metal-binding</keyword>
<evidence type="ECO:0000259" key="7">
    <source>
        <dbReference type="Pfam" id="PF24877"/>
    </source>
</evidence>
<dbReference type="SUPFAM" id="SSF52016">
    <property type="entry name" value="LeuD/IlvD-like"/>
    <property type="match status" value="1"/>
</dbReference>
<dbReference type="InterPro" id="IPR056740">
    <property type="entry name" value="ILV_EDD_C"/>
</dbReference>
<dbReference type="EMBL" id="QRAN01000007">
    <property type="protein sequence ID" value="RLQ22286.1"/>
    <property type="molecule type" value="Genomic_DNA"/>
</dbReference>
<dbReference type="PROSITE" id="PS00887">
    <property type="entry name" value="ILVD_EDD_2"/>
    <property type="match status" value="1"/>
</dbReference>
<keyword evidence="9" id="KW-1185">Reference proteome</keyword>
<protein>
    <submittedName>
        <fullName evidence="8">Dihydroxy-acid dehydratase</fullName>
    </submittedName>
</protein>
<sequence length="548" mass="57959">MSKQKRSDIISHSPSPIMNMFRSGLLHGAGYSTQRLAKRPLIAIANSHNDLTTGHSHLALLATRVREGIIAAGGEAAEFNVPAPCDGVAMAHDGMRYVLAQRDLIADIVETHVRSQPFDGVVMIASCDKINPGMMMAMARLDLPAIYLSGGPGQMNIRNHSEPQASINHSDYANDPELTTKTFTCSTCGACEIMGTANTFQCLAEVLGICIPGSANIPGWHTDKLEAARLTGERIVGLVSEGLNAGQMFTETSMRNAVITNMAIGGSTNATLHLPAIAHAAGLQLNLDDFAAAKDVPTLLAVSPNGPWGIQDVWSAGGMPAVLKQLAPLLDTSTMTVTGESLQATLDEATVRNATIIPPLDKAFRSSAGIAVLKGNLAADGSVIKAAGVHESMQQCSGPARCFDSEEDALIAINNDEVKQGEVVVLRYQGPKGSPGMPEMLGATMALKTKGLNQAALVTDGRFSGATSGPCVGHICPEASDGGVIALVEDGDIIEIDIPNCRLHLQVSDEELARRREQWQPLEKPVPAGFMQRYRKHVRPACEGAVLD</sequence>
<keyword evidence="5" id="KW-0456">Lyase</keyword>
<dbReference type="OrthoDB" id="9807077at2"/>
<comment type="caution">
    <text evidence="8">The sequence shown here is derived from an EMBL/GenBank/DDBJ whole genome shotgun (WGS) entry which is preliminary data.</text>
</comment>
<evidence type="ECO:0000256" key="4">
    <source>
        <dbReference type="ARBA" id="ARBA00023014"/>
    </source>
</evidence>
<evidence type="ECO:0000256" key="2">
    <source>
        <dbReference type="ARBA" id="ARBA00022723"/>
    </source>
</evidence>
<keyword evidence="3" id="KW-0408">Iron</keyword>
<dbReference type="FunFam" id="3.50.30.80:FF:000001">
    <property type="entry name" value="Dihydroxy-acid dehydratase"/>
    <property type="match status" value="1"/>
</dbReference>
<organism evidence="8 9">
    <name type="scientific">Seongchinamella sediminis</name>
    <dbReference type="NCBI Taxonomy" id="2283635"/>
    <lineage>
        <taxon>Bacteria</taxon>
        <taxon>Pseudomonadati</taxon>
        <taxon>Pseudomonadota</taxon>
        <taxon>Gammaproteobacteria</taxon>
        <taxon>Cellvibrionales</taxon>
        <taxon>Halieaceae</taxon>
        <taxon>Seongchinamella</taxon>
    </lineage>
</organism>
<dbReference type="InterPro" id="IPR000581">
    <property type="entry name" value="ILV_EDD_N"/>
</dbReference>
<dbReference type="RefSeq" id="WP_117953760.1">
    <property type="nucleotide sequence ID" value="NZ_QRAN01000007.1"/>
</dbReference>
<dbReference type="GO" id="GO:0046872">
    <property type="term" value="F:metal ion binding"/>
    <property type="evidence" value="ECO:0007669"/>
    <property type="project" value="UniProtKB-KW"/>
</dbReference>
<dbReference type="GO" id="GO:0016836">
    <property type="term" value="F:hydro-lyase activity"/>
    <property type="evidence" value="ECO:0007669"/>
    <property type="project" value="UniProtKB-ARBA"/>
</dbReference>
<reference evidence="8 9" key="1">
    <citation type="submission" date="2018-07" db="EMBL/GenBank/DDBJ databases">
        <title>Halioglobus sp. genome submission.</title>
        <authorList>
            <person name="Ye M.-Q."/>
            <person name="Du Z.-J."/>
        </authorList>
    </citation>
    <scope>NUCLEOTIDE SEQUENCE [LARGE SCALE GENOMIC DNA]</scope>
    <source>
        <strain evidence="8 9">U0301</strain>
    </source>
</reference>
<dbReference type="InterPro" id="IPR037237">
    <property type="entry name" value="IlvD/EDD_N"/>
</dbReference>
<evidence type="ECO:0000259" key="6">
    <source>
        <dbReference type="Pfam" id="PF00920"/>
    </source>
</evidence>
<evidence type="ECO:0000256" key="1">
    <source>
        <dbReference type="ARBA" id="ARBA00006486"/>
    </source>
</evidence>
<dbReference type="GO" id="GO:0005829">
    <property type="term" value="C:cytosol"/>
    <property type="evidence" value="ECO:0007669"/>
    <property type="project" value="TreeGrafter"/>
</dbReference>